<sequence length="536" mass="59805">MLRRLYSTILGVPTGKLAKNIADMTTTELLIKAGYVSQPNAGLTHWLPLGLSTIRNIEEIIRKHHDKAGCQEVSLSVMSHQSLWDKTGRWQNDELFKVGDFCLAATAEEEMTQLVQRTADSYKKLPVIAYQIGRKYRNEKRPRGGLLRGREFVMKDAYSFDVDQSSALRSFEKMNQVYYDIFKELNVPFVKANADSGAIGGDLSYEWHFLSESGEDTLLECDACGVVGNVERVRPHLAGGHLADEAEVSYHLTRENDLCLIYYPKGRTVNFKFLNDEDLVELHTDISSEEAVQTYKRSGDSEFRNIVRIMDVGVGPGTLLPDLEVAYSRSRMTTFEGVPLTEAQAGDVCALCEAGKLKSFKGIEVGHTFYLGKRYSEPLDAGFVDSEGRRQHYEMGCYGIGVSRLVAAIAEVTRDTHGLRWPASVAPIQVDIVVAGSYTGDLGTVEKFCSQLDGLRYRVDATEGHLGEKLARSKRLGTPLQVIIGKQYPKIEIELRGLRRDLGKLESEVQQQNGVDKLVVDVEKGPQIVHKLLSVM</sequence>
<organism evidence="12 13">
    <name type="scientific">Ogataea polymorpha</name>
    <dbReference type="NCBI Taxonomy" id="460523"/>
    <lineage>
        <taxon>Eukaryota</taxon>
        <taxon>Fungi</taxon>
        <taxon>Dikarya</taxon>
        <taxon>Ascomycota</taxon>
        <taxon>Saccharomycotina</taxon>
        <taxon>Pichiomycetes</taxon>
        <taxon>Pichiales</taxon>
        <taxon>Pichiaceae</taxon>
        <taxon>Ogataea</taxon>
    </lineage>
</organism>
<gene>
    <name evidence="12" type="ORF">OGATHE_000333</name>
</gene>
<dbReference type="PANTHER" id="PTHR42753:SF2">
    <property type="entry name" value="PROLINE--TRNA LIGASE"/>
    <property type="match status" value="1"/>
</dbReference>
<reference evidence="12" key="1">
    <citation type="journal article" date="2021" name="Open Biol.">
        <title>Shared evolutionary footprints suggest mitochondrial oxidative damage underlies multiple complex I losses in fungi.</title>
        <authorList>
            <person name="Schikora-Tamarit M.A."/>
            <person name="Marcet-Houben M."/>
            <person name="Nosek J."/>
            <person name="Gabaldon T."/>
        </authorList>
    </citation>
    <scope>NUCLEOTIDE SEQUENCE</scope>
    <source>
        <strain evidence="12">NCAIM Y.01608</strain>
    </source>
</reference>
<dbReference type="GO" id="GO:0006433">
    <property type="term" value="P:prolyl-tRNA aminoacylation"/>
    <property type="evidence" value="ECO:0007669"/>
    <property type="project" value="InterPro"/>
</dbReference>
<comment type="caution">
    <text evidence="12">The sequence shown here is derived from an EMBL/GenBank/DDBJ whole genome shotgun (WGS) entry which is preliminary data.</text>
</comment>
<dbReference type="GO" id="GO:0004827">
    <property type="term" value="F:proline-tRNA ligase activity"/>
    <property type="evidence" value="ECO:0007669"/>
    <property type="project" value="UniProtKB-EC"/>
</dbReference>
<proteinExistence type="inferred from homology"/>
<dbReference type="InterPro" id="IPR045864">
    <property type="entry name" value="aa-tRNA-synth_II/BPL/LPL"/>
</dbReference>
<dbReference type="OrthoDB" id="10267474at2759"/>
<dbReference type="InterPro" id="IPR002314">
    <property type="entry name" value="aa-tRNA-synt_IIb"/>
</dbReference>
<dbReference type="Gene3D" id="3.40.50.800">
    <property type="entry name" value="Anticodon-binding domain"/>
    <property type="match status" value="1"/>
</dbReference>
<dbReference type="EC" id="6.1.1.15" evidence="2"/>
<evidence type="ECO:0000256" key="3">
    <source>
        <dbReference type="ARBA" id="ARBA00022598"/>
    </source>
</evidence>
<evidence type="ECO:0000256" key="4">
    <source>
        <dbReference type="ARBA" id="ARBA00022741"/>
    </source>
</evidence>
<dbReference type="EMBL" id="JAEUBD010000095">
    <property type="protein sequence ID" value="KAH3677679.1"/>
    <property type="molecule type" value="Genomic_DNA"/>
</dbReference>
<dbReference type="GO" id="GO:0005739">
    <property type="term" value="C:mitochondrion"/>
    <property type="evidence" value="ECO:0007669"/>
    <property type="project" value="TreeGrafter"/>
</dbReference>
<dbReference type="InterPro" id="IPR002316">
    <property type="entry name" value="Pro-tRNA-ligase_IIa"/>
</dbReference>
<feature type="coiled-coil region" evidence="10">
    <location>
        <begin position="488"/>
        <end position="515"/>
    </location>
</feature>
<evidence type="ECO:0000313" key="13">
    <source>
        <dbReference type="Proteomes" id="UP000788993"/>
    </source>
</evidence>
<dbReference type="InterPro" id="IPR036621">
    <property type="entry name" value="Anticodon-bd_dom_sf"/>
</dbReference>
<dbReference type="PRINTS" id="PR01046">
    <property type="entry name" value="TRNASYNTHPRO"/>
</dbReference>
<dbReference type="AlphaFoldDB" id="A0A9P8PUM4"/>
<dbReference type="InterPro" id="IPR050062">
    <property type="entry name" value="Pro-tRNA_synthetase"/>
</dbReference>
<dbReference type="SUPFAM" id="SSF55681">
    <property type="entry name" value="Class II aaRS and biotin synthetases"/>
    <property type="match status" value="1"/>
</dbReference>
<evidence type="ECO:0000313" key="12">
    <source>
        <dbReference type="EMBL" id="KAH3677679.1"/>
    </source>
</evidence>
<protein>
    <recommendedName>
        <fullName evidence="2">proline--tRNA ligase</fullName>
        <ecNumber evidence="2">6.1.1.15</ecNumber>
    </recommendedName>
    <alternativeName>
        <fullName evidence="8">Prolyl-tRNA synthetase</fullName>
    </alternativeName>
</protein>
<evidence type="ECO:0000256" key="8">
    <source>
        <dbReference type="ARBA" id="ARBA00029731"/>
    </source>
</evidence>
<dbReference type="GO" id="GO:0005524">
    <property type="term" value="F:ATP binding"/>
    <property type="evidence" value="ECO:0007669"/>
    <property type="project" value="UniProtKB-KW"/>
</dbReference>
<accession>A0A9P8PUM4</accession>
<feature type="domain" description="Aminoacyl-transfer RNA synthetases class-II family profile" evidence="11">
    <location>
        <begin position="50"/>
        <end position="422"/>
    </location>
</feature>
<evidence type="ECO:0000256" key="5">
    <source>
        <dbReference type="ARBA" id="ARBA00022840"/>
    </source>
</evidence>
<comment type="catalytic activity">
    <reaction evidence="9">
        <text>tRNA(Pro) + L-proline + ATP = L-prolyl-tRNA(Pro) + AMP + diphosphate</text>
        <dbReference type="Rhea" id="RHEA:14305"/>
        <dbReference type="Rhea" id="RHEA-COMP:9700"/>
        <dbReference type="Rhea" id="RHEA-COMP:9702"/>
        <dbReference type="ChEBI" id="CHEBI:30616"/>
        <dbReference type="ChEBI" id="CHEBI:33019"/>
        <dbReference type="ChEBI" id="CHEBI:60039"/>
        <dbReference type="ChEBI" id="CHEBI:78442"/>
        <dbReference type="ChEBI" id="CHEBI:78532"/>
        <dbReference type="ChEBI" id="CHEBI:456215"/>
        <dbReference type="EC" id="6.1.1.15"/>
    </reaction>
</comment>
<evidence type="ECO:0000256" key="1">
    <source>
        <dbReference type="ARBA" id="ARBA00008226"/>
    </source>
</evidence>
<keyword evidence="6" id="KW-0648">Protein biosynthesis</keyword>
<evidence type="ECO:0000256" key="7">
    <source>
        <dbReference type="ARBA" id="ARBA00023146"/>
    </source>
</evidence>
<keyword evidence="5" id="KW-0067">ATP-binding</keyword>
<dbReference type="InterPro" id="IPR006195">
    <property type="entry name" value="aa-tRNA-synth_II"/>
</dbReference>
<comment type="similarity">
    <text evidence="1">Belongs to the class-II aminoacyl-tRNA synthetase family.</text>
</comment>
<dbReference type="Proteomes" id="UP000788993">
    <property type="component" value="Unassembled WGS sequence"/>
</dbReference>
<dbReference type="SUPFAM" id="SSF52954">
    <property type="entry name" value="Class II aaRS ABD-related"/>
    <property type="match status" value="1"/>
</dbReference>
<keyword evidence="7" id="KW-0030">Aminoacyl-tRNA synthetase</keyword>
<keyword evidence="3" id="KW-0436">Ligase</keyword>
<evidence type="ECO:0000256" key="9">
    <source>
        <dbReference type="ARBA" id="ARBA00047671"/>
    </source>
</evidence>
<dbReference type="Gene3D" id="3.30.930.10">
    <property type="entry name" value="Bira Bifunctional Protein, Domain 2"/>
    <property type="match status" value="2"/>
</dbReference>
<reference evidence="12" key="2">
    <citation type="submission" date="2021-01" db="EMBL/GenBank/DDBJ databases">
        <authorList>
            <person name="Schikora-Tamarit M.A."/>
        </authorList>
    </citation>
    <scope>NUCLEOTIDE SEQUENCE</scope>
    <source>
        <strain evidence="12">NCAIM Y.01608</strain>
    </source>
</reference>
<dbReference type="PANTHER" id="PTHR42753">
    <property type="entry name" value="MITOCHONDRIAL RIBOSOME PROTEIN L39/PROLYL-TRNA LIGASE FAMILY MEMBER"/>
    <property type="match status" value="1"/>
</dbReference>
<evidence type="ECO:0000259" key="11">
    <source>
        <dbReference type="PROSITE" id="PS50862"/>
    </source>
</evidence>
<keyword evidence="13" id="KW-1185">Reference proteome</keyword>
<evidence type="ECO:0000256" key="10">
    <source>
        <dbReference type="SAM" id="Coils"/>
    </source>
</evidence>
<dbReference type="Pfam" id="PF00587">
    <property type="entry name" value="tRNA-synt_2b"/>
    <property type="match status" value="1"/>
</dbReference>
<name>A0A9P8PUM4_9ASCO</name>
<keyword evidence="4" id="KW-0547">Nucleotide-binding</keyword>
<keyword evidence="10" id="KW-0175">Coiled coil</keyword>
<dbReference type="PROSITE" id="PS50862">
    <property type="entry name" value="AA_TRNA_LIGASE_II"/>
    <property type="match status" value="1"/>
</dbReference>
<evidence type="ECO:0000256" key="2">
    <source>
        <dbReference type="ARBA" id="ARBA00012831"/>
    </source>
</evidence>
<evidence type="ECO:0000256" key="6">
    <source>
        <dbReference type="ARBA" id="ARBA00022917"/>
    </source>
</evidence>